<keyword evidence="6" id="KW-1185">Reference proteome</keyword>
<reference evidence="5 6" key="1">
    <citation type="submission" date="2017-02" db="EMBL/GenBank/DDBJ databases">
        <authorList>
            <person name="Peterson S.W."/>
        </authorList>
    </citation>
    <scope>NUCLEOTIDE SEQUENCE [LARGE SCALE GENOMIC DNA]</scope>
    <source>
        <strain evidence="5 6">DSM 16080</strain>
    </source>
</reference>
<dbReference type="OrthoDB" id="9773828at2"/>
<dbReference type="AlphaFoldDB" id="A0A1T4W830"/>
<dbReference type="InterPro" id="IPR017896">
    <property type="entry name" value="4Fe4S_Fe-S-bd"/>
</dbReference>
<keyword evidence="2" id="KW-0408">Iron</keyword>
<organism evidence="5 6">
    <name type="scientific">Paucidesulfovibrio gracilis DSM 16080</name>
    <dbReference type="NCBI Taxonomy" id="1121449"/>
    <lineage>
        <taxon>Bacteria</taxon>
        <taxon>Pseudomonadati</taxon>
        <taxon>Thermodesulfobacteriota</taxon>
        <taxon>Desulfovibrionia</taxon>
        <taxon>Desulfovibrionales</taxon>
        <taxon>Desulfovibrionaceae</taxon>
        <taxon>Paucidesulfovibrio</taxon>
    </lineage>
</organism>
<proteinExistence type="predicted"/>
<dbReference type="GO" id="GO:0051536">
    <property type="term" value="F:iron-sulfur cluster binding"/>
    <property type="evidence" value="ECO:0007669"/>
    <property type="project" value="UniProtKB-KW"/>
</dbReference>
<dbReference type="GO" id="GO:0046872">
    <property type="term" value="F:metal ion binding"/>
    <property type="evidence" value="ECO:0007669"/>
    <property type="project" value="UniProtKB-KW"/>
</dbReference>
<gene>
    <name evidence="5" type="ORF">SAMN02745704_00475</name>
</gene>
<dbReference type="PROSITE" id="PS00198">
    <property type="entry name" value="4FE4S_FER_1"/>
    <property type="match status" value="1"/>
</dbReference>
<dbReference type="SUPFAM" id="SSF46548">
    <property type="entry name" value="alpha-helical ferredoxin"/>
    <property type="match status" value="1"/>
</dbReference>
<evidence type="ECO:0000313" key="5">
    <source>
        <dbReference type="EMBL" id="SKA73452.1"/>
    </source>
</evidence>
<evidence type="ECO:0000256" key="2">
    <source>
        <dbReference type="ARBA" id="ARBA00023004"/>
    </source>
</evidence>
<accession>A0A1T4W830</accession>
<keyword evidence="3" id="KW-0411">Iron-sulfur</keyword>
<evidence type="ECO:0000259" key="4">
    <source>
        <dbReference type="PROSITE" id="PS51379"/>
    </source>
</evidence>
<dbReference type="PROSITE" id="PS51379">
    <property type="entry name" value="4FE4S_FER_2"/>
    <property type="match status" value="1"/>
</dbReference>
<evidence type="ECO:0000256" key="1">
    <source>
        <dbReference type="ARBA" id="ARBA00022723"/>
    </source>
</evidence>
<dbReference type="EMBL" id="FUYC01000002">
    <property type="protein sequence ID" value="SKA73452.1"/>
    <property type="molecule type" value="Genomic_DNA"/>
</dbReference>
<keyword evidence="1" id="KW-0479">Metal-binding</keyword>
<protein>
    <submittedName>
        <fullName evidence="5">Formate dehydrogenase subunit beta</fullName>
    </submittedName>
</protein>
<dbReference type="Pfam" id="PF13183">
    <property type="entry name" value="Fer4_8"/>
    <property type="match status" value="1"/>
</dbReference>
<dbReference type="STRING" id="1121449.SAMN02745704_00475"/>
<feature type="domain" description="4Fe-4S ferredoxin-type" evidence="4">
    <location>
        <begin position="311"/>
        <end position="340"/>
    </location>
</feature>
<name>A0A1T4W830_9BACT</name>
<evidence type="ECO:0000313" key="6">
    <source>
        <dbReference type="Proteomes" id="UP000190027"/>
    </source>
</evidence>
<evidence type="ECO:0000256" key="3">
    <source>
        <dbReference type="ARBA" id="ARBA00023014"/>
    </source>
</evidence>
<dbReference type="InterPro" id="IPR009051">
    <property type="entry name" value="Helical_ferredxn"/>
</dbReference>
<dbReference type="SUPFAM" id="SSF54862">
    <property type="entry name" value="4Fe-4S ferredoxins"/>
    <property type="match status" value="1"/>
</dbReference>
<dbReference type="Proteomes" id="UP000190027">
    <property type="component" value="Unassembled WGS sequence"/>
</dbReference>
<dbReference type="RefSeq" id="WP_078716067.1">
    <property type="nucleotide sequence ID" value="NZ_FUYC01000002.1"/>
</dbReference>
<dbReference type="InterPro" id="IPR017900">
    <property type="entry name" value="4Fe4S_Fe_S_CS"/>
</dbReference>
<sequence length="381" mass="41272">MTTTAKLDVPDKNPVAALQELMRRILERGDVGGVLTPLHLGGGTPMPTLVTDPGELGRADPLAPAFPMNGAKMLARLTKGHSGERIAAVMRPCEIRAFVELAKLNQGSLDDVLLVSVDCLGAYDNTHYLRFKGQDDPIQTTLGFLGKTGGAKDTARDGYDLAGACLACEYPVAVAADVSVGLVGLDLTNALPVMAETAKGEALLASLGLEDWEPQAARDEALKTLVERRTQERDAMFERTAQATGSLESLAEYLSGCVNCLNCRVACPVCYCRECVFSTDVFDHKPWQYLSWARQKGMLKMPTDTVFYHLTRMAHMSTACVGCGQCSNACPNDVPVMELFRTVAARTQEGFSYEPGRSMDDPPPLSVFKEKEFEDVVSHIA</sequence>
<dbReference type="Gene3D" id="1.10.1060.10">
    <property type="entry name" value="Alpha-helical ferredoxin"/>
    <property type="match status" value="1"/>
</dbReference>